<keyword evidence="4" id="KW-0800">Toxin</keyword>
<dbReference type="OrthoDB" id="7727094at2"/>
<dbReference type="PRINTS" id="PR00313">
    <property type="entry name" value="CABNDNGRPT"/>
</dbReference>
<evidence type="ECO:0000256" key="3">
    <source>
        <dbReference type="ARBA" id="ARBA00022525"/>
    </source>
</evidence>
<organism evidence="9 10">
    <name type="scientific">Roseivivax sediminis</name>
    <dbReference type="NCBI Taxonomy" id="936889"/>
    <lineage>
        <taxon>Bacteria</taxon>
        <taxon>Pseudomonadati</taxon>
        <taxon>Pseudomonadota</taxon>
        <taxon>Alphaproteobacteria</taxon>
        <taxon>Rhodobacterales</taxon>
        <taxon>Roseobacteraceae</taxon>
        <taxon>Roseivivax</taxon>
    </lineage>
</organism>
<dbReference type="Gene3D" id="2.150.10.10">
    <property type="entry name" value="Serralysin-like metalloprotease, C-terminal"/>
    <property type="match status" value="8"/>
</dbReference>
<feature type="compositionally biased region" description="Gly residues" evidence="8">
    <location>
        <begin position="706"/>
        <end position="731"/>
    </location>
</feature>
<evidence type="ECO:0000256" key="4">
    <source>
        <dbReference type="ARBA" id="ARBA00022656"/>
    </source>
</evidence>
<keyword evidence="7" id="KW-0472">Membrane</keyword>
<dbReference type="InterPro" id="IPR003995">
    <property type="entry name" value="RTX_toxin_determinant-A"/>
</dbReference>
<dbReference type="InterPro" id="IPR018511">
    <property type="entry name" value="Hemolysin-typ_Ca-bd_CS"/>
</dbReference>
<gene>
    <name evidence="9" type="ORF">SAMN04515678_108233</name>
</gene>
<dbReference type="Proteomes" id="UP000325289">
    <property type="component" value="Unassembled WGS sequence"/>
</dbReference>
<dbReference type="SUPFAM" id="SSF51120">
    <property type="entry name" value="beta-Roll"/>
    <property type="match status" value="6"/>
</dbReference>
<name>A0A1I1ZQE9_9RHOB</name>
<reference evidence="9 10" key="1">
    <citation type="submission" date="2016-10" db="EMBL/GenBank/DDBJ databases">
        <authorList>
            <person name="Varghese N."/>
            <person name="Submissions S."/>
        </authorList>
    </citation>
    <scope>NUCLEOTIDE SEQUENCE [LARGE SCALE GENOMIC DNA]</scope>
    <source>
        <strain evidence="10">YIM D21,KCTC 23444,ACCC 10710</strain>
    </source>
</reference>
<keyword evidence="5" id="KW-0677">Repeat</keyword>
<evidence type="ECO:0000256" key="5">
    <source>
        <dbReference type="ARBA" id="ARBA00022737"/>
    </source>
</evidence>
<dbReference type="InterPro" id="IPR001343">
    <property type="entry name" value="Hemolysn_Ca-bd"/>
</dbReference>
<feature type="region of interest" description="Disordered" evidence="8">
    <location>
        <begin position="633"/>
        <end position="662"/>
    </location>
</feature>
<comment type="subcellular location">
    <subcellularLocation>
        <location evidence="1">Membrane</location>
    </subcellularLocation>
    <subcellularLocation>
        <location evidence="2">Secreted</location>
    </subcellularLocation>
</comment>
<dbReference type="InterPro" id="IPR050557">
    <property type="entry name" value="RTX_toxin/Mannuronan_C5-epim"/>
</dbReference>
<proteinExistence type="predicted"/>
<evidence type="ECO:0000256" key="7">
    <source>
        <dbReference type="ARBA" id="ARBA00023136"/>
    </source>
</evidence>
<accession>A0A1I1ZQE9</accession>
<evidence type="ECO:0000256" key="1">
    <source>
        <dbReference type="ARBA" id="ARBA00004370"/>
    </source>
</evidence>
<dbReference type="RefSeq" id="WP_149756573.1">
    <property type="nucleotide sequence ID" value="NZ_FOMS01000008.1"/>
</dbReference>
<dbReference type="PROSITE" id="PS00330">
    <property type="entry name" value="HEMOLYSIN_CALCIUM"/>
    <property type="match status" value="4"/>
</dbReference>
<evidence type="ECO:0000256" key="8">
    <source>
        <dbReference type="SAM" id="MobiDB-lite"/>
    </source>
</evidence>
<feature type="compositionally biased region" description="Low complexity" evidence="8">
    <location>
        <begin position="732"/>
        <end position="754"/>
    </location>
</feature>
<dbReference type="PRINTS" id="PR01488">
    <property type="entry name" value="RTXTOXINA"/>
</dbReference>
<dbReference type="Pfam" id="PF00353">
    <property type="entry name" value="HemolysinCabind"/>
    <property type="match status" value="11"/>
</dbReference>
<keyword evidence="10" id="KW-1185">Reference proteome</keyword>
<keyword evidence="6" id="KW-0843">Virulence</keyword>
<evidence type="ECO:0000256" key="2">
    <source>
        <dbReference type="ARBA" id="ARBA00004613"/>
    </source>
</evidence>
<dbReference type="EMBL" id="FOMS01000008">
    <property type="protein sequence ID" value="SFE33895.1"/>
    <property type="molecule type" value="Genomic_DNA"/>
</dbReference>
<sequence length="935" mass="93027">MADINGDGGNNPLTGTAENDLIRGFAGDDTLDGLDGDDTLEAGTGRDRLSGGAGDDRIDSSAGDRASEGPGDVVTPGLGQDTVIGSSALWGDGGGIDLGYAGISGVGGITVASGPNGTGTAVSGDGSIDDTFSFVDFIFGSDEDDLLISHGVPGRFQGLEGLAGNDTLRGGADSYDAAVYLFSGGTRGIVADLNTGLVTDTFGDTDTLENIDEITGSDFNDEIAGDGSDNWLIGEGGDDIIFGRGGNDFLEDGSGDDSLSGGAGDDFFDNRGGADTFDGGTGRDEILTDLSDLPFDTFVVDLVAGTQGRQNSDLGRDTLIGIEDVTVRGTWNVSITGSNADNRLETGAGDDTLIGAGGRDRLQAGAGDDLIDASGGSTESQGHGDYIRPGLGSDTIVGHQGLFEAGENTDLSYADIEGVGGITLTITDGATGSGTVTAPGGVIDDTFTYMGYFEASQDGDLLIGSDSGDLEVFVPLGGADTIRGGDGYDGLNYQYEHEYFDGAGSGIVADFAAGTLIDTQGSTDVFSGIEEIRGSVFGDRIDAAGETRDLRLQGQEGNDTLRGGDGDDRLQGGDGTDTAIVGGNSADALATLDGTYIRIETAFGSDRFESIELFRFDDATLSADALFAGEVPGQQLSGTAGDDTLTGNAGGDRIEGGAGDDLLNGAGGDDGLLGQTGNDTLLGGFGDDNIAASDGNDSVEGEGGDDFVGGGEGDDFLGGGDGNDTLGGGFGDDTIAGDAGDDVAAGGAGNDDLSGGSGSDTMGASFGDDVVFGQDGDDSLGGGTGRDLIVGGDDSDSIGGGEGNDTVEGGAGDDFLAGGGRDDVVTGGSGDDAINGGAGNDVLSGDAGADVFIWTEGEAGAVDLVLDFEDGVDLLRLAGVENAPGSGLVGRVDALQIVDAEVNGTTVAELSYQGQTILLSGVDAANLGVEDFIFV</sequence>
<dbReference type="GO" id="GO:0016020">
    <property type="term" value="C:membrane"/>
    <property type="evidence" value="ECO:0007669"/>
    <property type="project" value="UniProtKB-SubCell"/>
</dbReference>
<dbReference type="InterPro" id="IPR011049">
    <property type="entry name" value="Serralysin-like_metalloprot_C"/>
</dbReference>
<evidence type="ECO:0000313" key="10">
    <source>
        <dbReference type="Proteomes" id="UP000325289"/>
    </source>
</evidence>
<feature type="region of interest" description="Disordered" evidence="8">
    <location>
        <begin position="1"/>
        <end position="78"/>
    </location>
</feature>
<dbReference type="GO" id="GO:0090729">
    <property type="term" value="F:toxin activity"/>
    <property type="evidence" value="ECO:0007669"/>
    <property type="project" value="UniProtKB-KW"/>
</dbReference>
<dbReference type="GO" id="GO:0005576">
    <property type="term" value="C:extracellular region"/>
    <property type="evidence" value="ECO:0007669"/>
    <property type="project" value="UniProtKB-SubCell"/>
</dbReference>
<dbReference type="AlphaFoldDB" id="A0A1I1ZQE9"/>
<dbReference type="PANTHER" id="PTHR38340">
    <property type="entry name" value="S-LAYER PROTEIN"/>
    <property type="match status" value="1"/>
</dbReference>
<feature type="compositionally biased region" description="Acidic residues" evidence="8">
    <location>
        <begin position="29"/>
        <end position="40"/>
    </location>
</feature>
<protein>
    <submittedName>
        <fullName evidence="9">Hemolysin-type calcium-binding repeat-containing protein</fullName>
    </submittedName>
</protein>
<keyword evidence="3" id="KW-0964">Secreted</keyword>
<feature type="compositionally biased region" description="Low complexity" evidence="8">
    <location>
        <begin position="804"/>
        <end position="816"/>
    </location>
</feature>
<evidence type="ECO:0000313" key="9">
    <source>
        <dbReference type="EMBL" id="SFE33895.1"/>
    </source>
</evidence>
<feature type="compositionally biased region" description="Basic and acidic residues" evidence="8">
    <location>
        <begin position="44"/>
        <end position="59"/>
    </location>
</feature>
<dbReference type="GO" id="GO:0005509">
    <property type="term" value="F:calcium ion binding"/>
    <property type="evidence" value="ECO:0007669"/>
    <property type="project" value="InterPro"/>
</dbReference>
<evidence type="ECO:0000256" key="6">
    <source>
        <dbReference type="ARBA" id="ARBA00023026"/>
    </source>
</evidence>
<feature type="region of interest" description="Disordered" evidence="8">
    <location>
        <begin position="684"/>
        <end position="839"/>
    </location>
</feature>
<dbReference type="PANTHER" id="PTHR38340:SF1">
    <property type="entry name" value="S-LAYER PROTEIN"/>
    <property type="match status" value="1"/>
</dbReference>